<evidence type="ECO:0000313" key="2">
    <source>
        <dbReference type="EMBL" id="MBA0576158.1"/>
    </source>
</evidence>
<feature type="non-terminal residue" evidence="2">
    <location>
        <position position="1"/>
    </location>
</feature>
<dbReference type="InterPro" id="IPR052929">
    <property type="entry name" value="RNase_H-like_EbsB-rel"/>
</dbReference>
<comment type="caution">
    <text evidence="2">The sequence shown here is derived from an EMBL/GenBank/DDBJ whole genome shotgun (WGS) entry which is preliminary data.</text>
</comment>
<dbReference type="GO" id="GO:0003676">
    <property type="term" value="F:nucleic acid binding"/>
    <property type="evidence" value="ECO:0007669"/>
    <property type="project" value="InterPro"/>
</dbReference>
<gene>
    <name evidence="2" type="ORF">Golob_027586</name>
</gene>
<dbReference type="Proteomes" id="UP000593572">
    <property type="component" value="Unassembled WGS sequence"/>
</dbReference>
<protein>
    <recommendedName>
        <fullName evidence="1">RNase H type-1 domain-containing protein</fullName>
    </recommendedName>
</protein>
<dbReference type="EMBL" id="JABEZX010340098">
    <property type="protein sequence ID" value="MBA0576158.1"/>
    <property type="molecule type" value="Genomic_DNA"/>
</dbReference>
<accession>A0A7J8NGN1</accession>
<dbReference type="PANTHER" id="PTHR47074:SF61">
    <property type="entry name" value="RNASE H TYPE-1 DOMAIN-CONTAINING PROTEIN"/>
    <property type="match status" value="1"/>
</dbReference>
<organism evidence="2 3">
    <name type="scientific">Gossypium lobatum</name>
    <dbReference type="NCBI Taxonomy" id="34289"/>
    <lineage>
        <taxon>Eukaryota</taxon>
        <taxon>Viridiplantae</taxon>
        <taxon>Streptophyta</taxon>
        <taxon>Embryophyta</taxon>
        <taxon>Tracheophyta</taxon>
        <taxon>Spermatophyta</taxon>
        <taxon>Magnoliopsida</taxon>
        <taxon>eudicotyledons</taxon>
        <taxon>Gunneridae</taxon>
        <taxon>Pentapetalae</taxon>
        <taxon>rosids</taxon>
        <taxon>malvids</taxon>
        <taxon>Malvales</taxon>
        <taxon>Malvaceae</taxon>
        <taxon>Malvoideae</taxon>
        <taxon>Gossypium</taxon>
    </lineage>
</organism>
<dbReference type="InterPro" id="IPR044730">
    <property type="entry name" value="RNase_H-like_dom_plant"/>
</dbReference>
<name>A0A7J8NGN1_9ROSI</name>
<dbReference type="AlphaFoldDB" id="A0A7J8NGN1"/>
<keyword evidence="3" id="KW-1185">Reference proteome</keyword>
<dbReference type="InterPro" id="IPR002156">
    <property type="entry name" value="RNaseH_domain"/>
</dbReference>
<sequence length="166" mass="18755">PGRNQWIHEGRKKSGVETAKVIKQYIHGLVELNRKNLALSPDSDRWRPPHLGFYKINFDVAFDTKENRSCSGVMFRNFKGDILASKTMIHENIPSVFVVEAIDCVHAVISGRDLGIMHAEIEGDSLTVIKKAQNTERDKSAIGLYIHDVKNLSEGFNGCKFQYARL</sequence>
<evidence type="ECO:0000259" key="1">
    <source>
        <dbReference type="Pfam" id="PF13456"/>
    </source>
</evidence>
<feature type="domain" description="RNase H type-1" evidence="1">
    <location>
        <begin position="57"/>
        <end position="164"/>
    </location>
</feature>
<dbReference type="PANTHER" id="PTHR47074">
    <property type="entry name" value="BNAC02G40300D PROTEIN"/>
    <property type="match status" value="1"/>
</dbReference>
<dbReference type="Gene3D" id="3.30.420.10">
    <property type="entry name" value="Ribonuclease H-like superfamily/Ribonuclease H"/>
    <property type="match status" value="1"/>
</dbReference>
<dbReference type="InterPro" id="IPR036397">
    <property type="entry name" value="RNaseH_sf"/>
</dbReference>
<proteinExistence type="predicted"/>
<dbReference type="Pfam" id="PF13456">
    <property type="entry name" value="RVT_3"/>
    <property type="match status" value="1"/>
</dbReference>
<dbReference type="GO" id="GO:0004523">
    <property type="term" value="F:RNA-DNA hybrid ribonuclease activity"/>
    <property type="evidence" value="ECO:0007669"/>
    <property type="project" value="InterPro"/>
</dbReference>
<evidence type="ECO:0000313" key="3">
    <source>
        <dbReference type="Proteomes" id="UP000593572"/>
    </source>
</evidence>
<dbReference type="CDD" id="cd06222">
    <property type="entry name" value="RNase_H_like"/>
    <property type="match status" value="1"/>
</dbReference>
<reference evidence="2 3" key="1">
    <citation type="journal article" date="2019" name="Genome Biol. Evol.">
        <title>Insights into the evolution of the New World diploid cottons (Gossypium, subgenus Houzingenia) based on genome sequencing.</title>
        <authorList>
            <person name="Grover C.E."/>
            <person name="Arick M.A. 2nd"/>
            <person name="Thrash A."/>
            <person name="Conover J.L."/>
            <person name="Sanders W.S."/>
            <person name="Peterson D.G."/>
            <person name="Frelichowski J.E."/>
            <person name="Scheffler J.A."/>
            <person name="Scheffler B.E."/>
            <person name="Wendel J.F."/>
        </authorList>
    </citation>
    <scope>NUCLEOTIDE SEQUENCE [LARGE SCALE GENOMIC DNA]</scope>
    <source>
        <strain evidence="2">157</strain>
        <tissue evidence="2">Leaf</tissue>
    </source>
</reference>